<protein>
    <submittedName>
        <fullName evidence="2">DNA-binding helix-turn-helix protein</fullName>
    </submittedName>
</protein>
<reference evidence="2 3" key="1">
    <citation type="submission" date="2009-01" db="EMBL/GenBank/DDBJ databases">
        <authorList>
            <person name="Fulton L."/>
            <person name="Clifton S."/>
            <person name="Fulton B."/>
            <person name="Xu J."/>
            <person name="Minx P."/>
            <person name="Pepin K.H."/>
            <person name="Johnson M."/>
            <person name="Bhonagiri V."/>
            <person name="Nash W.E."/>
            <person name="Mardis E.R."/>
            <person name="Wilson R.K."/>
        </authorList>
    </citation>
    <scope>NUCLEOTIDE SEQUENCE [LARGE SCALE GENOMIC DNA]</scope>
    <source>
        <strain evidence="2 3">DSM 5476</strain>
    </source>
</reference>
<evidence type="ECO:0000313" key="2">
    <source>
        <dbReference type="EMBL" id="EEG32027.1"/>
    </source>
</evidence>
<gene>
    <name evidence="2" type="ORF">CLOSTMETH_00336</name>
</gene>
<dbReference type="InterPro" id="IPR001387">
    <property type="entry name" value="Cro/C1-type_HTH"/>
</dbReference>
<name>C0E941_9FIRM</name>
<dbReference type="Pfam" id="PF12844">
    <property type="entry name" value="HTH_19"/>
    <property type="match status" value="1"/>
</dbReference>
<sequence length="118" mass="14252">MNTNERISVLIETLGIRQKDFADKIHLKPNTLSMIKSNKRNVTERVIRDICREFHVNEAWLTKGEGEIFQPEEHDAIDEMIKQYRLNTRDREILHYFVRMTPENRELFYRFISSINQK</sequence>
<organism evidence="2 3">
    <name type="scientific">[Clostridium] methylpentosum DSM 5476</name>
    <dbReference type="NCBI Taxonomy" id="537013"/>
    <lineage>
        <taxon>Bacteria</taxon>
        <taxon>Bacillati</taxon>
        <taxon>Bacillota</taxon>
        <taxon>Clostridia</taxon>
        <taxon>Eubacteriales</taxon>
        <taxon>Oscillospiraceae</taxon>
        <taxon>Oscillospiraceae incertae sedis</taxon>
    </lineage>
</organism>
<evidence type="ECO:0000313" key="3">
    <source>
        <dbReference type="Proteomes" id="UP000003340"/>
    </source>
</evidence>
<dbReference type="EMBL" id="ACEC01000016">
    <property type="protein sequence ID" value="EEG32027.1"/>
    <property type="molecule type" value="Genomic_DNA"/>
</dbReference>
<dbReference type="STRING" id="537013.CLOSTMETH_00336"/>
<dbReference type="eggNOG" id="COG1396">
    <property type="taxonomic scope" value="Bacteria"/>
</dbReference>
<dbReference type="Proteomes" id="UP000003340">
    <property type="component" value="Unassembled WGS sequence"/>
</dbReference>
<comment type="caution">
    <text evidence="2">The sequence shown here is derived from an EMBL/GenBank/DDBJ whole genome shotgun (WGS) entry which is preliminary data.</text>
</comment>
<dbReference type="Gene3D" id="1.10.260.40">
    <property type="entry name" value="lambda repressor-like DNA-binding domains"/>
    <property type="match status" value="1"/>
</dbReference>
<dbReference type="SMART" id="SM00530">
    <property type="entry name" value="HTH_XRE"/>
    <property type="match status" value="1"/>
</dbReference>
<keyword evidence="2" id="KW-0238">DNA-binding</keyword>
<evidence type="ECO:0000259" key="1">
    <source>
        <dbReference type="PROSITE" id="PS50943"/>
    </source>
</evidence>
<dbReference type="InterPro" id="IPR010982">
    <property type="entry name" value="Lambda_DNA-bd_dom_sf"/>
</dbReference>
<dbReference type="GO" id="GO:0003677">
    <property type="term" value="F:DNA binding"/>
    <property type="evidence" value="ECO:0007669"/>
    <property type="project" value="UniProtKB-KW"/>
</dbReference>
<keyword evidence="3" id="KW-1185">Reference proteome</keyword>
<dbReference type="SUPFAM" id="SSF47413">
    <property type="entry name" value="lambda repressor-like DNA-binding domains"/>
    <property type="match status" value="1"/>
</dbReference>
<feature type="domain" description="HTH cro/C1-type" evidence="1">
    <location>
        <begin position="7"/>
        <end position="61"/>
    </location>
</feature>
<proteinExistence type="predicted"/>
<accession>C0E941</accession>
<dbReference type="PROSITE" id="PS50943">
    <property type="entry name" value="HTH_CROC1"/>
    <property type="match status" value="1"/>
</dbReference>
<reference evidence="2 3" key="2">
    <citation type="submission" date="2009-02" db="EMBL/GenBank/DDBJ databases">
        <title>Draft genome sequence of Clostridium methylpentosum (DSM 5476).</title>
        <authorList>
            <person name="Sudarsanam P."/>
            <person name="Ley R."/>
            <person name="Guruge J."/>
            <person name="Turnbaugh P.J."/>
            <person name="Mahowald M."/>
            <person name="Liep D."/>
            <person name="Gordon J."/>
        </authorList>
    </citation>
    <scope>NUCLEOTIDE SEQUENCE [LARGE SCALE GENOMIC DNA]</scope>
    <source>
        <strain evidence="2 3">DSM 5476</strain>
    </source>
</reference>
<dbReference type="CDD" id="cd00093">
    <property type="entry name" value="HTH_XRE"/>
    <property type="match status" value="1"/>
</dbReference>
<dbReference type="AlphaFoldDB" id="C0E941"/>
<dbReference type="HOGENOM" id="CLU_066192_5_1_9"/>